<evidence type="ECO:0000256" key="1">
    <source>
        <dbReference type="ARBA" id="ARBA00006865"/>
    </source>
</evidence>
<accession>A0AA88LCH5</accession>
<dbReference type="Proteomes" id="UP001187531">
    <property type="component" value="Unassembled WGS sequence"/>
</dbReference>
<evidence type="ECO:0000256" key="2">
    <source>
        <dbReference type="SAM" id="MobiDB-lite"/>
    </source>
</evidence>
<name>A0AA88LCH5_ARTSF</name>
<dbReference type="InterPro" id="IPR013320">
    <property type="entry name" value="ConA-like_dom_sf"/>
</dbReference>
<protein>
    <recommendedName>
        <fullName evidence="3">GH16 domain-containing protein</fullName>
    </recommendedName>
</protein>
<reference evidence="4" key="1">
    <citation type="submission" date="2023-07" db="EMBL/GenBank/DDBJ databases">
        <title>Chromosome-level genome assembly of Artemia franciscana.</title>
        <authorList>
            <person name="Jo E."/>
        </authorList>
    </citation>
    <scope>NUCLEOTIDE SEQUENCE</scope>
    <source>
        <tissue evidence="4">Whole body</tissue>
    </source>
</reference>
<organism evidence="4 5">
    <name type="scientific">Artemia franciscana</name>
    <name type="common">Brine shrimp</name>
    <name type="synonym">Artemia sanfranciscana</name>
    <dbReference type="NCBI Taxonomy" id="6661"/>
    <lineage>
        <taxon>Eukaryota</taxon>
        <taxon>Metazoa</taxon>
        <taxon>Ecdysozoa</taxon>
        <taxon>Arthropoda</taxon>
        <taxon>Crustacea</taxon>
        <taxon>Branchiopoda</taxon>
        <taxon>Anostraca</taxon>
        <taxon>Artemiidae</taxon>
        <taxon>Artemia</taxon>
    </lineage>
</organism>
<feature type="region of interest" description="Disordered" evidence="2">
    <location>
        <begin position="363"/>
        <end position="386"/>
    </location>
</feature>
<proteinExistence type="inferred from homology"/>
<dbReference type="PANTHER" id="PTHR10963">
    <property type="entry name" value="GLYCOSYL HYDROLASE-RELATED"/>
    <property type="match status" value="1"/>
</dbReference>
<dbReference type="GO" id="GO:0005975">
    <property type="term" value="P:carbohydrate metabolic process"/>
    <property type="evidence" value="ECO:0007669"/>
    <property type="project" value="InterPro"/>
</dbReference>
<gene>
    <name evidence="4" type="ORF">QYM36_001689</name>
</gene>
<sequence>MLMFVYIFDGIYVDFEFFTCTAGNFYGCERVGNPTNILNPIVSARLRTAESFSFKFGRVEIRARMPSGDWLWPAIWMLPRYQDYGQWPASGEIDIVESRGNSGLMLNGVNIGAEQVSQTLHWGPHFFLNQYEKTSWSKNSVPGYDSDFHIYGLEWTPDYISLTIDGVETGRVEPPANGFWEYGAFPAGQDNPWVGASKLAPFDQEFYFIMNLAVGGTNSFFPDEAVNSGPPKPWSNQSPQALLDFWNARGSWESTWMGEEAAMKVDYVRSTDLPDYATAMNDPQYTRSPLLPVPPPPYNAIVTEHEKQAAAQTEDIPTENLQFTNLSIVSFPSTDFLEYASAMNDPPFAKSPLFLVPPPPYSATVTEHEEQAGDQTRGTPMKIHNL</sequence>
<comment type="caution">
    <text evidence="4">The sequence shown here is derived from an EMBL/GenBank/DDBJ whole genome shotgun (WGS) entry which is preliminary data.</text>
</comment>
<dbReference type="GO" id="GO:0004553">
    <property type="term" value="F:hydrolase activity, hydrolyzing O-glycosyl compounds"/>
    <property type="evidence" value="ECO:0007669"/>
    <property type="project" value="InterPro"/>
</dbReference>
<dbReference type="Gene3D" id="2.60.120.200">
    <property type="match status" value="1"/>
</dbReference>
<comment type="similarity">
    <text evidence="1">Belongs to the glycosyl hydrolase 16 family.</text>
</comment>
<dbReference type="PANTHER" id="PTHR10963:SF55">
    <property type="entry name" value="GLYCOSIDE HYDROLASE FAMILY 16 PROTEIN"/>
    <property type="match status" value="1"/>
</dbReference>
<dbReference type="InterPro" id="IPR050546">
    <property type="entry name" value="Glycosyl_Hydrlase_16"/>
</dbReference>
<dbReference type="EMBL" id="JAVRJZ010000003">
    <property type="protein sequence ID" value="KAK2725322.1"/>
    <property type="molecule type" value="Genomic_DNA"/>
</dbReference>
<dbReference type="SUPFAM" id="SSF49899">
    <property type="entry name" value="Concanavalin A-like lectins/glucanases"/>
    <property type="match status" value="1"/>
</dbReference>
<dbReference type="AlphaFoldDB" id="A0AA88LCH5"/>
<dbReference type="PROSITE" id="PS51762">
    <property type="entry name" value="GH16_2"/>
    <property type="match status" value="1"/>
</dbReference>
<dbReference type="InterPro" id="IPR000757">
    <property type="entry name" value="Beta-glucanase-like"/>
</dbReference>
<dbReference type="Pfam" id="PF00722">
    <property type="entry name" value="Glyco_hydro_16"/>
    <property type="match status" value="1"/>
</dbReference>
<evidence type="ECO:0000313" key="4">
    <source>
        <dbReference type="EMBL" id="KAK2725322.1"/>
    </source>
</evidence>
<keyword evidence="5" id="KW-1185">Reference proteome</keyword>
<feature type="domain" description="GH16" evidence="3">
    <location>
        <begin position="6"/>
        <end position="276"/>
    </location>
</feature>
<evidence type="ECO:0000259" key="3">
    <source>
        <dbReference type="PROSITE" id="PS51762"/>
    </source>
</evidence>
<evidence type="ECO:0000313" key="5">
    <source>
        <dbReference type="Proteomes" id="UP001187531"/>
    </source>
</evidence>